<dbReference type="RefSeq" id="WP_200584317.1">
    <property type="nucleotide sequence ID" value="NZ_JAEHFY010000002.1"/>
</dbReference>
<feature type="transmembrane region" description="Helical" evidence="1">
    <location>
        <begin position="103"/>
        <end position="123"/>
    </location>
</feature>
<sequence length="153" mass="16271">MKNIFIKTVMLGMSAGMRTMAPLAIMSARFHEHKQASLTHTKFNFIQSGLTSGLLGLAAFGELAGDKSEQAPNRTEPLGIIARAISGAFVGAAIYKASFNNPLKGAAVGAISAVASTYAFFYLRKKLAKKTGKDKVLGMAEDVLAYGLGNMFY</sequence>
<accession>A0ABS1BFM9</accession>
<feature type="domain" description="DUF4126" evidence="2">
    <location>
        <begin position="10"/>
        <end position="148"/>
    </location>
</feature>
<gene>
    <name evidence="3" type="ORF">I5M32_01415</name>
</gene>
<reference evidence="3 4" key="1">
    <citation type="submission" date="2020-12" db="EMBL/GenBank/DDBJ databases">
        <title>Bacterial novel species Pedobacter sp. SD-b isolated from soil.</title>
        <authorList>
            <person name="Jung H.-Y."/>
        </authorList>
    </citation>
    <scope>NUCLEOTIDE SEQUENCE [LARGE SCALE GENOMIC DNA]</scope>
    <source>
        <strain evidence="3 4">SD-b</strain>
    </source>
</reference>
<evidence type="ECO:0000313" key="3">
    <source>
        <dbReference type="EMBL" id="MBK0381606.1"/>
    </source>
</evidence>
<dbReference type="InterPro" id="IPR025196">
    <property type="entry name" value="DUF4126"/>
</dbReference>
<evidence type="ECO:0000256" key="1">
    <source>
        <dbReference type="SAM" id="Phobius"/>
    </source>
</evidence>
<dbReference type="Pfam" id="PF13548">
    <property type="entry name" value="DUF4126"/>
    <property type="match status" value="1"/>
</dbReference>
<name>A0ABS1BFM9_9SPHI</name>
<feature type="transmembrane region" description="Helical" evidence="1">
    <location>
        <begin position="45"/>
        <end position="65"/>
    </location>
</feature>
<keyword evidence="4" id="KW-1185">Reference proteome</keyword>
<proteinExistence type="predicted"/>
<keyword evidence="1" id="KW-0472">Membrane</keyword>
<comment type="caution">
    <text evidence="3">The sequence shown here is derived from an EMBL/GenBank/DDBJ whole genome shotgun (WGS) entry which is preliminary data.</text>
</comment>
<organism evidence="3 4">
    <name type="scientific">Pedobacter segetis</name>
    <dbReference type="NCBI Taxonomy" id="2793069"/>
    <lineage>
        <taxon>Bacteria</taxon>
        <taxon>Pseudomonadati</taxon>
        <taxon>Bacteroidota</taxon>
        <taxon>Sphingobacteriia</taxon>
        <taxon>Sphingobacteriales</taxon>
        <taxon>Sphingobacteriaceae</taxon>
        <taxon>Pedobacter</taxon>
    </lineage>
</organism>
<keyword evidence="1" id="KW-0812">Transmembrane</keyword>
<dbReference type="EMBL" id="JAEHFY010000002">
    <property type="protein sequence ID" value="MBK0381606.1"/>
    <property type="molecule type" value="Genomic_DNA"/>
</dbReference>
<keyword evidence="1" id="KW-1133">Transmembrane helix</keyword>
<evidence type="ECO:0000259" key="2">
    <source>
        <dbReference type="Pfam" id="PF13548"/>
    </source>
</evidence>
<protein>
    <submittedName>
        <fullName evidence="3">DUF4126 family protein</fullName>
    </submittedName>
</protein>
<dbReference type="Proteomes" id="UP000660024">
    <property type="component" value="Unassembled WGS sequence"/>
</dbReference>
<evidence type="ECO:0000313" key="4">
    <source>
        <dbReference type="Proteomes" id="UP000660024"/>
    </source>
</evidence>